<evidence type="ECO:0000313" key="2">
    <source>
        <dbReference type="Proteomes" id="UP000283745"/>
    </source>
</evidence>
<reference evidence="1 2" key="1">
    <citation type="submission" date="2018-08" db="EMBL/GenBank/DDBJ databases">
        <title>A genome reference for cultivated species of the human gut microbiota.</title>
        <authorList>
            <person name="Zou Y."/>
            <person name="Xue W."/>
            <person name="Luo G."/>
        </authorList>
    </citation>
    <scope>NUCLEOTIDE SEQUENCE [LARGE SCALE GENOMIC DNA]</scope>
    <source>
        <strain evidence="1 2">AM28-23</strain>
    </source>
</reference>
<protein>
    <submittedName>
        <fullName evidence="1">Stage III sporulation protein AE</fullName>
    </submittedName>
</protein>
<dbReference type="Proteomes" id="UP000283745">
    <property type="component" value="Unassembled WGS sequence"/>
</dbReference>
<dbReference type="AlphaFoldDB" id="A0A414J7T5"/>
<dbReference type="Pfam" id="PF09546">
    <property type="entry name" value="Spore_III_AE"/>
    <property type="match status" value="1"/>
</dbReference>
<dbReference type="RefSeq" id="WP_118039181.1">
    <property type="nucleotide sequence ID" value="NZ_CABJFK010000004.1"/>
</dbReference>
<gene>
    <name evidence="1" type="ORF">DW740_06605</name>
</gene>
<organism evidence="1 2">
    <name type="scientific">Blautia obeum</name>
    <dbReference type="NCBI Taxonomy" id="40520"/>
    <lineage>
        <taxon>Bacteria</taxon>
        <taxon>Bacillati</taxon>
        <taxon>Bacillota</taxon>
        <taxon>Clostridia</taxon>
        <taxon>Lachnospirales</taxon>
        <taxon>Lachnospiraceae</taxon>
        <taxon>Blautia</taxon>
    </lineage>
</organism>
<accession>A0A414J7T5</accession>
<proteinExistence type="predicted"/>
<evidence type="ECO:0000313" key="1">
    <source>
        <dbReference type="EMBL" id="RHE40554.1"/>
    </source>
</evidence>
<name>A0A414J7T5_9FIRM</name>
<sequence length="422" mass="46282">MKRLAKGTGGAWRDKWKSRYVIWLLLLLTFTWILPSACVRAETGQIIAKTETNPQSDTMETDLQSEITQTDTVQNLLDDLELMQVQKMLDDMLGENSFSLTDILVSLTRGEKIFSEKDLQGIFYRLFFGQIEKQKGLYIRILLLILLAAVFSNFAAVFDNGQIGDTCFYVVYLLLFMVCMDSFSGMSRALQNVLSWMAEFMRVLAPAYFLTVSVSAGTTSAAVFYEGVLLLVWLVQSLLLGILLPGVGMYVLLSLINHLSKEEMLDRMAELLKTVVNWGLKTMLGAVVGLQVVRNLVAPVIDTLKRSMVGRAAGALPGIGNAVNMVTELVLTSAVLVRNCLGVVILLAFVAVGVGPVIHYGLQSLVYRFLAAVAQPVSDKRIVESLATMGEGCAMLLKVLFTAEVLCMLDFVILMTSVGGGA</sequence>
<comment type="caution">
    <text evidence="1">The sequence shown here is derived from an EMBL/GenBank/DDBJ whole genome shotgun (WGS) entry which is preliminary data.</text>
</comment>
<dbReference type="InterPro" id="IPR014194">
    <property type="entry name" value="Spore_III_AE"/>
</dbReference>
<dbReference type="EMBL" id="QSKF01000004">
    <property type="protein sequence ID" value="RHE40554.1"/>
    <property type="molecule type" value="Genomic_DNA"/>
</dbReference>